<dbReference type="GO" id="GO:0009253">
    <property type="term" value="P:peptidoglycan catabolic process"/>
    <property type="evidence" value="ECO:0007669"/>
    <property type="project" value="InterPro"/>
</dbReference>
<dbReference type="PANTHER" id="PTHR34135:SF2">
    <property type="entry name" value="LYSOZYME"/>
    <property type="match status" value="1"/>
</dbReference>
<dbReference type="InterPro" id="IPR018337">
    <property type="entry name" value="Cell_wall/Cho-bd_repeat"/>
</dbReference>
<keyword evidence="6" id="KW-0326">Glycosidase</keyword>
<dbReference type="Gene3D" id="3.20.20.80">
    <property type="entry name" value="Glycosidases"/>
    <property type="match status" value="1"/>
</dbReference>
<dbReference type="GO" id="GO:0016998">
    <property type="term" value="P:cell wall macromolecule catabolic process"/>
    <property type="evidence" value="ECO:0007669"/>
    <property type="project" value="InterPro"/>
</dbReference>
<comment type="catalytic activity">
    <reaction evidence="1">
        <text>Hydrolysis of (1-&gt;4)-beta-linkages between N-acetylmuramic acid and N-acetyl-D-glucosamine residues in a peptidoglycan and between N-acetyl-D-glucosamine residues in chitodextrins.</text>
        <dbReference type="EC" id="3.2.1.17"/>
    </reaction>
</comment>
<accession>A0A8S5NDY4</accession>
<organism evidence="8">
    <name type="scientific">Siphoviridae sp. ctOyJ30</name>
    <dbReference type="NCBI Taxonomy" id="2826317"/>
    <lineage>
        <taxon>Viruses</taxon>
        <taxon>Duplodnaviria</taxon>
        <taxon>Heunggongvirae</taxon>
        <taxon>Uroviricota</taxon>
        <taxon>Caudoviricetes</taxon>
    </lineage>
</organism>
<comment type="similarity">
    <text evidence="2">Belongs to the glycosyl hydrolase 25 family.</text>
</comment>
<evidence type="ECO:0000256" key="2">
    <source>
        <dbReference type="ARBA" id="ARBA00010646"/>
    </source>
</evidence>
<dbReference type="EMBL" id="BK015137">
    <property type="protein sequence ID" value="DAD92474.1"/>
    <property type="molecule type" value="Genomic_DNA"/>
</dbReference>
<protein>
    <recommendedName>
        <fullName evidence="3">lysozyme</fullName>
        <ecNumber evidence="3">3.2.1.17</ecNumber>
    </recommendedName>
</protein>
<evidence type="ECO:0000256" key="5">
    <source>
        <dbReference type="ARBA" id="ARBA00022801"/>
    </source>
</evidence>
<dbReference type="PROSITE" id="PS51170">
    <property type="entry name" value="CW"/>
    <property type="match status" value="1"/>
</dbReference>
<dbReference type="GO" id="GO:0016052">
    <property type="term" value="P:carbohydrate catabolic process"/>
    <property type="evidence" value="ECO:0007669"/>
    <property type="project" value="TreeGrafter"/>
</dbReference>
<dbReference type="SUPFAM" id="SSF69360">
    <property type="entry name" value="Cell wall binding repeat"/>
    <property type="match status" value="1"/>
</dbReference>
<evidence type="ECO:0000256" key="3">
    <source>
        <dbReference type="ARBA" id="ARBA00012732"/>
    </source>
</evidence>
<dbReference type="Pfam" id="PF01183">
    <property type="entry name" value="Glyco_hydro_25"/>
    <property type="match status" value="1"/>
</dbReference>
<dbReference type="PANTHER" id="PTHR34135">
    <property type="entry name" value="LYSOZYME"/>
    <property type="match status" value="1"/>
</dbReference>
<dbReference type="GO" id="GO:0003796">
    <property type="term" value="F:lysozyme activity"/>
    <property type="evidence" value="ECO:0007669"/>
    <property type="project" value="UniProtKB-EC"/>
</dbReference>
<reference evidence="8" key="1">
    <citation type="journal article" date="2021" name="Proc. Natl. Acad. Sci. U.S.A.">
        <title>A Catalog of Tens of Thousands of Viruses from Human Metagenomes Reveals Hidden Associations with Chronic Diseases.</title>
        <authorList>
            <person name="Tisza M.J."/>
            <person name="Buck C.B."/>
        </authorList>
    </citation>
    <scope>NUCLEOTIDE SEQUENCE</scope>
    <source>
        <strain evidence="8">CtOyJ30</strain>
    </source>
</reference>
<dbReference type="CDD" id="cd06414">
    <property type="entry name" value="GH25_LytC-like"/>
    <property type="match status" value="1"/>
</dbReference>
<dbReference type="EC" id="3.2.1.17" evidence="3"/>
<name>A0A8S5NDY4_9CAUD</name>
<evidence type="ECO:0000256" key="6">
    <source>
        <dbReference type="ARBA" id="ARBA00023295"/>
    </source>
</evidence>
<keyword evidence="4" id="KW-0677">Repeat</keyword>
<dbReference type="InterPro" id="IPR002053">
    <property type="entry name" value="Glyco_hydro_25"/>
</dbReference>
<keyword evidence="5" id="KW-0378">Hydrolase</keyword>
<evidence type="ECO:0000256" key="1">
    <source>
        <dbReference type="ARBA" id="ARBA00000632"/>
    </source>
</evidence>
<dbReference type="SMART" id="SM00641">
    <property type="entry name" value="Glyco_25"/>
    <property type="match status" value="1"/>
</dbReference>
<evidence type="ECO:0000256" key="4">
    <source>
        <dbReference type="ARBA" id="ARBA00022737"/>
    </source>
</evidence>
<dbReference type="Pfam" id="PF19127">
    <property type="entry name" value="Choline_bind_3"/>
    <property type="match status" value="1"/>
</dbReference>
<dbReference type="InterPro" id="IPR017853">
    <property type="entry name" value="GH"/>
</dbReference>
<dbReference type="PROSITE" id="PS51904">
    <property type="entry name" value="GLYCOSYL_HYDROL_F25_2"/>
    <property type="match status" value="1"/>
</dbReference>
<feature type="repeat" description="Cell wall-binding" evidence="7">
    <location>
        <begin position="231"/>
        <end position="250"/>
    </location>
</feature>
<dbReference type="Gene3D" id="2.10.270.10">
    <property type="entry name" value="Cholin Binding"/>
    <property type="match status" value="1"/>
</dbReference>
<dbReference type="SUPFAM" id="SSF51445">
    <property type="entry name" value="(Trans)glycosidases"/>
    <property type="match status" value="1"/>
</dbReference>
<sequence>MAKIIGIDVSEHNGSINWAAVKKAGVSFAFIRTGYGVSHVDNYFEKNIQGALAQGIPVGVYHFSYALSAAGAKNEAAFVLKLLEPYKDKITLPVFYDFEYDTVDYAKKQGVTLGKEAFNAHTVAFCEAVQAAGYKPGTYYNLDYLRRYVDINRVGGYVQWYAQYASNASAAGWAIWQYSSSYTIPGCSGRFDVNVLGDASLLTGTTGKYTVGWHKDSKGWWYANSTTTYYKSCWAKIKDKWYYFDKEGYMLENAWKVEAGGDTYYLGADGDMQTNMVVGLGSDGRLQPIERYYHLISELPDYYRTEVDKLVAAGKLKGKAGEGEELVLDMPESTVRVMIITNR</sequence>
<proteinExistence type="inferred from homology"/>
<dbReference type="InterPro" id="IPR018077">
    <property type="entry name" value="Glyco_hydro_fam25_subgr"/>
</dbReference>
<evidence type="ECO:0000313" key="8">
    <source>
        <dbReference type="EMBL" id="DAD92474.1"/>
    </source>
</evidence>
<evidence type="ECO:0000256" key="7">
    <source>
        <dbReference type="PROSITE-ProRule" id="PRU00591"/>
    </source>
</evidence>